<name>A0ABW5XPM2_9SPHI</name>
<dbReference type="RefSeq" id="WP_377128563.1">
    <property type="nucleotide sequence ID" value="NZ_JBHUON010000016.1"/>
</dbReference>
<keyword evidence="1" id="KW-0472">Membrane</keyword>
<feature type="transmembrane region" description="Helical" evidence="1">
    <location>
        <begin position="85"/>
        <end position="106"/>
    </location>
</feature>
<gene>
    <name evidence="2" type="ORF">ACFSYC_13555</name>
</gene>
<dbReference type="Proteomes" id="UP001597601">
    <property type="component" value="Unassembled WGS sequence"/>
</dbReference>
<proteinExistence type="predicted"/>
<accession>A0ABW5XPM2</accession>
<protein>
    <submittedName>
        <fullName evidence="2">Uncharacterized protein</fullName>
    </submittedName>
</protein>
<evidence type="ECO:0000313" key="3">
    <source>
        <dbReference type="Proteomes" id="UP001597601"/>
    </source>
</evidence>
<comment type="caution">
    <text evidence="2">The sequence shown here is derived from an EMBL/GenBank/DDBJ whole genome shotgun (WGS) entry which is preliminary data.</text>
</comment>
<reference evidence="3" key="1">
    <citation type="journal article" date="2019" name="Int. J. Syst. Evol. Microbiol.">
        <title>The Global Catalogue of Microorganisms (GCM) 10K type strain sequencing project: providing services to taxonomists for standard genome sequencing and annotation.</title>
        <authorList>
            <consortium name="The Broad Institute Genomics Platform"/>
            <consortium name="The Broad Institute Genome Sequencing Center for Infectious Disease"/>
            <person name="Wu L."/>
            <person name="Ma J."/>
        </authorList>
    </citation>
    <scope>NUCLEOTIDE SEQUENCE [LARGE SCALE GENOMIC DNA]</scope>
    <source>
        <strain evidence="3">KCTC 52232</strain>
    </source>
</reference>
<keyword evidence="3" id="KW-1185">Reference proteome</keyword>
<keyword evidence="1" id="KW-0812">Transmembrane</keyword>
<keyword evidence="1" id="KW-1133">Transmembrane helix</keyword>
<sequence>MAWFPFEKYQLASPLTPEQLKQKFEAQDVVVEEYSTRWIKEVVIMRPLTGFKLGGYSESFKPEAIISIQQTAQGSNFKVVIKPRITAVAVLFLVIVLLLTGTWYSQRGNIAMGRYKDISIVATGLLILGYLLPVSAFNNDVEKLKILIADYFEVDNNSKDITSQ</sequence>
<feature type="transmembrane region" description="Helical" evidence="1">
    <location>
        <begin position="118"/>
        <end position="137"/>
    </location>
</feature>
<dbReference type="EMBL" id="JBHUON010000016">
    <property type="protein sequence ID" value="MFD2865719.1"/>
    <property type="molecule type" value="Genomic_DNA"/>
</dbReference>
<evidence type="ECO:0000256" key="1">
    <source>
        <dbReference type="SAM" id="Phobius"/>
    </source>
</evidence>
<organism evidence="2 3">
    <name type="scientific">Mucilaginibacter antarcticus</name>
    <dbReference type="NCBI Taxonomy" id="1855725"/>
    <lineage>
        <taxon>Bacteria</taxon>
        <taxon>Pseudomonadati</taxon>
        <taxon>Bacteroidota</taxon>
        <taxon>Sphingobacteriia</taxon>
        <taxon>Sphingobacteriales</taxon>
        <taxon>Sphingobacteriaceae</taxon>
        <taxon>Mucilaginibacter</taxon>
    </lineage>
</organism>
<evidence type="ECO:0000313" key="2">
    <source>
        <dbReference type="EMBL" id="MFD2865719.1"/>
    </source>
</evidence>